<feature type="chain" id="PRO_5042989817" evidence="1">
    <location>
        <begin position="21"/>
        <end position="175"/>
    </location>
</feature>
<dbReference type="EMBL" id="CP016179">
    <property type="protein sequence ID" value="ANO35599.1"/>
    <property type="molecule type" value="Genomic_DNA"/>
</dbReference>
<gene>
    <name evidence="2" type="ORF">A6E01_20515</name>
</gene>
<dbReference type="Proteomes" id="UP000092018">
    <property type="component" value="Plasmid unnamed1"/>
</dbReference>
<accession>A0AAN1CV26</accession>
<reference evidence="2 3" key="1">
    <citation type="submission" date="2016-06" db="EMBL/GenBank/DDBJ databases">
        <title>Adaptive Radiation by Waves of Gene Transfer Leads to Fine-Scale Resource Partitioning in Marine Microbes.</title>
        <authorList>
            <person name="Hehemann J.-H."/>
            <person name="Arevalo P."/>
            <person name="Datta M.S."/>
            <person name="Yu X."/>
            <person name="Corzett C."/>
            <person name="Henschel A."/>
            <person name="Preheim S.P."/>
            <person name="Timberlake S."/>
            <person name="Alm E.J."/>
            <person name="Polz M.F."/>
        </authorList>
    </citation>
    <scope>NUCLEOTIDE SEQUENCE [LARGE SCALE GENOMIC DNA]</scope>
    <source>
        <strain evidence="2 3">FF50</strain>
        <plasmid evidence="2 3">unnamed1</plasmid>
    </source>
</reference>
<geneLocation type="plasmid" evidence="2 3">
    <name>unnamed1</name>
</geneLocation>
<proteinExistence type="predicted"/>
<evidence type="ECO:0000256" key="1">
    <source>
        <dbReference type="SAM" id="SignalP"/>
    </source>
</evidence>
<evidence type="ECO:0000313" key="2">
    <source>
        <dbReference type="EMBL" id="ANO35599.1"/>
    </source>
</evidence>
<feature type="signal peptide" evidence="1">
    <location>
        <begin position="1"/>
        <end position="20"/>
    </location>
</feature>
<keyword evidence="1" id="KW-0732">Signal</keyword>
<name>A0AAN1CV26_9VIBR</name>
<evidence type="ECO:0000313" key="3">
    <source>
        <dbReference type="Proteomes" id="UP000092018"/>
    </source>
</evidence>
<dbReference type="KEGG" id="vbr:A6E01_20515"/>
<organism evidence="2 3">
    <name type="scientific">Vibrio breoganii</name>
    <dbReference type="NCBI Taxonomy" id="553239"/>
    <lineage>
        <taxon>Bacteria</taxon>
        <taxon>Pseudomonadati</taxon>
        <taxon>Pseudomonadota</taxon>
        <taxon>Gammaproteobacteria</taxon>
        <taxon>Vibrionales</taxon>
        <taxon>Vibrionaceae</taxon>
        <taxon>Vibrio</taxon>
    </lineage>
</organism>
<sequence length="175" mass="19531">MKKLLLLSSACILLSAPALANPNIEVLAKDKSFDTHVRASFDDSEMMKACYLDIYNNDTAIRVQAVKMTMPNEEPTIMKHATLNIIGFDAEKPIELKYTNNMTGQSQTIVFEPDPVNDYWSVLENHYTTLTKVGKWQAIQGMKVREVDNPIGNDMLVDAAVKDSYARCANIAVNS</sequence>
<keyword evidence="2" id="KW-0614">Plasmid</keyword>
<protein>
    <submittedName>
        <fullName evidence="2">Uncharacterized protein</fullName>
    </submittedName>
</protein>
<dbReference type="AlphaFoldDB" id="A0AAN1CV26"/>
<dbReference type="RefSeq" id="WP_065211358.1">
    <property type="nucleotide sequence ID" value="NZ_CP016179.1"/>
</dbReference>